<dbReference type="InterPro" id="IPR007021">
    <property type="entry name" value="DUF659"/>
</dbReference>
<evidence type="ECO:0000313" key="3">
    <source>
        <dbReference type="Proteomes" id="UP000288805"/>
    </source>
</evidence>
<dbReference type="InterPro" id="IPR012337">
    <property type="entry name" value="RNaseH-like_sf"/>
</dbReference>
<dbReference type="Pfam" id="PF04937">
    <property type="entry name" value="DUF659"/>
    <property type="match status" value="1"/>
</dbReference>
<protein>
    <recommendedName>
        <fullName evidence="1">DUF659 domain-containing protein</fullName>
    </recommendedName>
</protein>
<feature type="domain" description="DUF659" evidence="1">
    <location>
        <begin position="59"/>
        <end position="208"/>
    </location>
</feature>
<proteinExistence type="predicted"/>
<evidence type="ECO:0000313" key="2">
    <source>
        <dbReference type="EMBL" id="RVW66244.1"/>
    </source>
</evidence>
<dbReference type="PANTHER" id="PTHR32166">
    <property type="entry name" value="OSJNBA0013A04.12 PROTEIN"/>
    <property type="match status" value="1"/>
</dbReference>
<accession>A0A438G216</accession>
<dbReference type="PANTHER" id="PTHR32166:SF122">
    <property type="entry name" value="OS09G0499600 PROTEIN"/>
    <property type="match status" value="1"/>
</dbReference>
<organism evidence="2 3">
    <name type="scientific">Vitis vinifera</name>
    <name type="common">Grape</name>
    <dbReference type="NCBI Taxonomy" id="29760"/>
    <lineage>
        <taxon>Eukaryota</taxon>
        <taxon>Viridiplantae</taxon>
        <taxon>Streptophyta</taxon>
        <taxon>Embryophyta</taxon>
        <taxon>Tracheophyta</taxon>
        <taxon>Spermatophyta</taxon>
        <taxon>Magnoliopsida</taxon>
        <taxon>eudicotyledons</taxon>
        <taxon>Gunneridae</taxon>
        <taxon>Pentapetalae</taxon>
        <taxon>rosids</taxon>
        <taxon>Vitales</taxon>
        <taxon>Vitaceae</taxon>
        <taxon>Viteae</taxon>
        <taxon>Vitis</taxon>
    </lineage>
</organism>
<reference evidence="2 3" key="1">
    <citation type="journal article" date="2018" name="PLoS Genet.">
        <title>Population sequencing reveals clonal diversity and ancestral inbreeding in the grapevine cultivar Chardonnay.</title>
        <authorList>
            <person name="Roach M.J."/>
            <person name="Johnson D.L."/>
            <person name="Bohlmann J."/>
            <person name="van Vuuren H.J."/>
            <person name="Jones S.J."/>
            <person name="Pretorius I.S."/>
            <person name="Schmidt S.A."/>
            <person name="Borneman A.R."/>
        </authorList>
    </citation>
    <scope>NUCLEOTIDE SEQUENCE [LARGE SCALE GENOMIC DNA]</scope>
    <source>
        <strain evidence="3">cv. Chardonnay</strain>
        <tissue evidence="2">Leaf</tissue>
    </source>
</reference>
<dbReference type="Proteomes" id="UP000288805">
    <property type="component" value="Unassembled WGS sequence"/>
</dbReference>
<sequence length="288" mass="33622">MASASGSGGGGGGSGMFGRDLAWKHMHVMDEDNDENEEVYMYPVDMHPDERDGMRIKPPSPYEIKNKYLEREYKDMEAYVNQQRDKWKTYGCTIMSNGWTGPMRLSIINFMVYPKGSTVFLKIFNASNNIKDHKYIYKLLKNVIKEVEVDNMVQIVIDNGSMFVKVRKVLMNKFNLYWTPCVAHCIELMFEDIRIRPSVGDVICSDRKITNFIYNHGWLLAEMRKYCGGDIVRLGAKRFATNYIALKSLLKKRVDLKKLFMSDEWAKHKLNRTNIGRDMEKLMFDHQY</sequence>
<gene>
    <name evidence="2" type="ORF">CK203_066381</name>
</gene>
<name>A0A438G216_VITVI</name>
<dbReference type="AlphaFoldDB" id="A0A438G216"/>
<evidence type="ECO:0000259" key="1">
    <source>
        <dbReference type="Pfam" id="PF04937"/>
    </source>
</evidence>
<dbReference type="EMBL" id="QGNW01000681">
    <property type="protein sequence ID" value="RVW66244.1"/>
    <property type="molecule type" value="Genomic_DNA"/>
</dbReference>
<comment type="caution">
    <text evidence="2">The sequence shown here is derived from an EMBL/GenBank/DDBJ whole genome shotgun (WGS) entry which is preliminary data.</text>
</comment>
<dbReference type="SUPFAM" id="SSF53098">
    <property type="entry name" value="Ribonuclease H-like"/>
    <property type="match status" value="1"/>
</dbReference>